<dbReference type="STRING" id="185008.bhn_I1375"/>
<accession>A0A1G5AYP5</accession>
<dbReference type="Pfam" id="PF00830">
    <property type="entry name" value="Ribosomal_L28"/>
    <property type="match status" value="1"/>
</dbReference>
<dbReference type="AlphaFoldDB" id="A0A1G5AYP5"/>
<evidence type="ECO:0000313" key="6">
    <source>
        <dbReference type="EMBL" id="SCX82941.1"/>
    </source>
</evidence>
<evidence type="ECO:0000256" key="2">
    <source>
        <dbReference type="ARBA" id="ARBA00022980"/>
    </source>
</evidence>
<sequence length="61" mass="6783">MAKCDICGKGVHFGNNVSHSHRRSNRVWNSNVHRVAVKVNGGTKRIHVCASCLRSNKVERA</sequence>
<keyword evidence="7" id="KW-1185">Reference proteome</keyword>
<evidence type="ECO:0000256" key="5">
    <source>
        <dbReference type="HAMAP-Rule" id="MF_00373"/>
    </source>
</evidence>
<dbReference type="NCBIfam" id="TIGR00009">
    <property type="entry name" value="L28"/>
    <property type="match status" value="1"/>
</dbReference>
<organism evidence="6 7">
    <name type="scientific">Butyrivibrio hungatei</name>
    <dbReference type="NCBI Taxonomy" id="185008"/>
    <lineage>
        <taxon>Bacteria</taxon>
        <taxon>Bacillati</taxon>
        <taxon>Bacillota</taxon>
        <taxon>Clostridia</taxon>
        <taxon>Lachnospirales</taxon>
        <taxon>Lachnospiraceae</taxon>
        <taxon>Butyrivibrio</taxon>
    </lineage>
</organism>
<dbReference type="InterPro" id="IPR026569">
    <property type="entry name" value="Ribosomal_bL28"/>
</dbReference>
<dbReference type="Proteomes" id="UP000183047">
    <property type="component" value="Unassembled WGS sequence"/>
</dbReference>
<dbReference type="PANTHER" id="PTHR39080">
    <property type="entry name" value="50S RIBOSOMAL PROTEIN L28"/>
    <property type="match status" value="1"/>
</dbReference>
<dbReference type="PANTHER" id="PTHR39080:SF1">
    <property type="entry name" value="LARGE RIBOSOMAL SUBUNIT PROTEIN BL28A"/>
    <property type="match status" value="1"/>
</dbReference>
<dbReference type="EMBL" id="FMUR01000004">
    <property type="protein sequence ID" value="SCX82941.1"/>
    <property type="molecule type" value="Genomic_DNA"/>
</dbReference>
<dbReference type="HAMAP" id="MF_00373">
    <property type="entry name" value="Ribosomal_bL28"/>
    <property type="match status" value="1"/>
</dbReference>
<dbReference type="OrthoDB" id="9805609at2"/>
<comment type="similarity">
    <text evidence="1 5">Belongs to the bacterial ribosomal protein bL28 family.</text>
</comment>
<dbReference type="GO" id="GO:0005840">
    <property type="term" value="C:ribosome"/>
    <property type="evidence" value="ECO:0007669"/>
    <property type="project" value="UniProtKB-KW"/>
</dbReference>
<dbReference type="GO" id="GO:0003735">
    <property type="term" value="F:structural constituent of ribosome"/>
    <property type="evidence" value="ECO:0007669"/>
    <property type="project" value="InterPro"/>
</dbReference>
<proteinExistence type="inferred from homology"/>
<dbReference type="InterPro" id="IPR037147">
    <property type="entry name" value="Ribosomal_bL28_sf"/>
</dbReference>
<protein>
    <recommendedName>
        <fullName evidence="4 5">Large ribosomal subunit protein bL28</fullName>
    </recommendedName>
</protein>
<dbReference type="InterPro" id="IPR050096">
    <property type="entry name" value="Bacterial_rp_bL28"/>
</dbReference>
<dbReference type="InterPro" id="IPR001383">
    <property type="entry name" value="Ribosomal_bL28_bact-type"/>
</dbReference>
<reference evidence="7" key="1">
    <citation type="submission" date="2016-10" db="EMBL/GenBank/DDBJ databases">
        <authorList>
            <person name="Varghese N."/>
            <person name="Submissions S."/>
        </authorList>
    </citation>
    <scope>NUCLEOTIDE SEQUENCE [LARGE SCALE GENOMIC DNA]</scope>
    <source>
        <strain evidence="7">XBD2006</strain>
    </source>
</reference>
<evidence type="ECO:0000256" key="4">
    <source>
        <dbReference type="ARBA" id="ARBA00035174"/>
    </source>
</evidence>
<evidence type="ECO:0000256" key="3">
    <source>
        <dbReference type="ARBA" id="ARBA00023274"/>
    </source>
</evidence>
<keyword evidence="2 5" id="KW-0689">Ribosomal protein</keyword>
<dbReference type="Gene3D" id="2.30.170.40">
    <property type="entry name" value="Ribosomal protein L28/L24"/>
    <property type="match status" value="1"/>
</dbReference>
<dbReference type="InterPro" id="IPR034704">
    <property type="entry name" value="Ribosomal_bL28/bL31-like_sf"/>
</dbReference>
<dbReference type="GO" id="GO:0006412">
    <property type="term" value="P:translation"/>
    <property type="evidence" value="ECO:0007669"/>
    <property type="project" value="UniProtKB-UniRule"/>
</dbReference>
<dbReference type="SUPFAM" id="SSF143800">
    <property type="entry name" value="L28p-like"/>
    <property type="match status" value="1"/>
</dbReference>
<name>A0A1G5AYP5_9FIRM</name>
<dbReference type="GO" id="GO:1990904">
    <property type="term" value="C:ribonucleoprotein complex"/>
    <property type="evidence" value="ECO:0007669"/>
    <property type="project" value="UniProtKB-KW"/>
</dbReference>
<dbReference type="RefSeq" id="WP_026512990.1">
    <property type="nucleotide sequence ID" value="NZ_FMUR01000004.1"/>
</dbReference>
<evidence type="ECO:0000313" key="7">
    <source>
        <dbReference type="Proteomes" id="UP000183047"/>
    </source>
</evidence>
<gene>
    <name evidence="5" type="primary">rpmB</name>
    <name evidence="6" type="ORF">SAMN02910451_00433</name>
</gene>
<evidence type="ECO:0000256" key="1">
    <source>
        <dbReference type="ARBA" id="ARBA00008760"/>
    </source>
</evidence>
<keyword evidence="3 5" id="KW-0687">Ribonucleoprotein</keyword>